<dbReference type="InterPro" id="IPR019362">
    <property type="entry name" value="MMADHC"/>
</dbReference>
<gene>
    <name evidence="2" type="ORF">Ctob_008735</name>
</gene>
<dbReference type="PANTHER" id="PTHR13192">
    <property type="entry name" value="MY011 PROTEIN"/>
    <property type="match status" value="1"/>
</dbReference>
<feature type="region of interest" description="Disordered" evidence="1">
    <location>
        <begin position="256"/>
        <end position="277"/>
    </location>
</feature>
<evidence type="ECO:0000313" key="2">
    <source>
        <dbReference type="EMBL" id="KOO32142.1"/>
    </source>
</evidence>
<dbReference type="Proteomes" id="UP000037460">
    <property type="component" value="Unassembled WGS sequence"/>
</dbReference>
<dbReference type="PANTHER" id="PTHR13192:SF3">
    <property type="entry name" value="COBALAMIN TRAFFICKING PROTEIN CBLD"/>
    <property type="match status" value="1"/>
</dbReference>
<dbReference type="EMBL" id="JWZX01001842">
    <property type="protein sequence ID" value="KOO32142.1"/>
    <property type="molecule type" value="Genomic_DNA"/>
</dbReference>
<dbReference type="AlphaFoldDB" id="A0A0M0K0N1"/>
<sequence length="277" mass="29903">MRLALSAAAAAAVIYYLVYRKVKQRDAAAEPAAAVVADVESPACGVVMCMTGGAEVKIERAKSKAASSPCIQIVVPTSSTSWRIEYSVHKPSRLLRADITLVFRPDLEAAHKADARGAPAGVAFDEFIAAHLLAIPTWQPSEHDLSEISAPVNLERRGLLRNFDSWAAVLRPALAPYWSDCSCPMEGTARYGTPTSAIYNELEGLTTLLRYDSIPIGCCGIVLHPQWHRRAYPVTLFTLAPLETLQSAFALAESSEGQTDARRDHESLSYTSAGGCV</sequence>
<keyword evidence="3" id="KW-1185">Reference proteome</keyword>
<accession>A0A0M0K0N1</accession>
<evidence type="ECO:0000313" key="3">
    <source>
        <dbReference type="Proteomes" id="UP000037460"/>
    </source>
</evidence>
<dbReference type="GO" id="GO:0009235">
    <property type="term" value="P:cobalamin metabolic process"/>
    <property type="evidence" value="ECO:0007669"/>
    <property type="project" value="InterPro"/>
</dbReference>
<comment type="caution">
    <text evidence="2">The sequence shown here is derived from an EMBL/GenBank/DDBJ whole genome shotgun (WGS) entry which is preliminary data.</text>
</comment>
<reference evidence="3" key="1">
    <citation type="journal article" date="2015" name="PLoS Genet.">
        <title>Genome Sequence and Transcriptome Analyses of Chrysochromulina tobin: Metabolic Tools for Enhanced Algal Fitness in the Prominent Order Prymnesiales (Haptophyceae).</title>
        <authorList>
            <person name="Hovde B.T."/>
            <person name="Deodato C.R."/>
            <person name="Hunsperger H.M."/>
            <person name="Ryken S.A."/>
            <person name="Yost W."/>
            <person name="Jha R.K."/>
            <person name="Patterson J."/>
            <person name="Monnat R.J. Jr."/>
            <person name="Barlow S.B."/>
            <person name="Starkenburg S.R."/>
            <person name="Cattolico R.A."/>
        </authorList>
    </citation>
    <scope>NUCLEOTIDE SEQUENCE</scope>
    <source>
        <strain evidence="3">CCMP291</strain>
    </source>
</reference>
<name>A0A0M0K0N1_9EUKA</name>
<dbReference type="OrthoDB" id="10263782at2759"/>
<evidence type="ECO:0000256" key="1">
    <source>
        <dbReference type="SAM" id="MobiDB-lite"/>
    </source>
</evidence>
<feature type="compositionally biased region" description="Polar residues" evidence="1">
    <location>
        <begin position="268"/>
        <end position="277"/>
    </location>
</feature>
<proteinExistence type="predicted"/>
<organism evidence="2 3">
    <name type="scientific">Chrysochromulina tobinii</name>
    <dbReference type="NCBI Taxonomy" id="1460289"/>
    <lineage>
        <taxon>Eukaryota</taxon>
        <taxon>Haptista</taxon>
        <taxon>Haptophyta</taxon>
        <taxon>Prymnesiophyceae</taxon>
        <taxon>Prymnesiales</taxon>
        <taxon>Chrysochromulinaceae</taxon>
        <taxon>Chrysochromulina</taxon>
    </lineage>
</organism>
<protein>
    <submittedName>
        <fullName evidence="2">Uncharacterized protein</fullName>
    </submittedName>
</protein>